<dbReference type="InterPro" id="IPR026767">
    <property type="entry name" value="Tmem151"/>
</dbReference>
<dbReference type="PANTHER" id="PTHR31893:SF5">
    <property type="entry name" value="TRANSMEMBRANE PROTEIN 151 HOMOLOG"/>
    <property type="match status" value="1"/>
</dbReference>
<gene>
    <name evidence="9" type="ORF">CYCCA115_LOCUS19957</name>
</gene>
<keyword evidence="10" id="KW-1185">Reference proteome</keyword>
<keyword evidence="3 7" id="KW-0812">Transmembrane</keyword>
<dbReference type="GO" id="GO:0016020">
    <property type="term" value="C:membrane"/>
    <property type="evidence" value="ECO:0007669"/>
    <property type="project" value="UniProtKB-SubCell"/>
</dbReference>
<evidence type="ECO:0000256" key="3">
    <source>
        <dbReference type="ARBA" id="ARBA00022692"/>
    </source>
</evidence>
<feature type="signal peptide" evidence="8">
    <location>
        <begin position="1"/>
        <end position="23"/>
    </location>
</feature>
<comment type="caution">
    <text evidence="9">The sequence shown here is derived from an EMBL/GenBank/DDBJ whole genome shotgun (WGS) entry which is preliminary data.</text>
</comment>
<feature type="transmembrane region" description="Helical" evidence="7">
    <location>
        <begin position="94"/>
        <end position="113"/>
    </location>
</feature>
<evidence type="ECO:0000256" key="4">
    <source>
        <dbReference type="ARBA" id="ARBA00022989"/>
    </source>
</evidence>
<feature type="region of interest" description="Disordered" evidence="6">
    <location>
        <begin position="222"/>
        <end position="249"/>
    </location>
</feature>
<keyword evidence="5 7" id="KW-0472">Membrane</keyword>
<comment type="subcellular location">
    <subcellularLocation>
        <location evidence="1">Membrane</location>
        <topology evidence="1">Multi-pass membrane protein</topology>
    </subcellularLocation>
</comment>
<name>A0AAD2G550_9STRA</name>
<dbReference type="Pfam" id="PF14857">
    <property type="entry name" value="TMEM151"/>
    <property type="match status" value="1"/>
</dbReference>
<dbReference type="Proteomes" id="UP001295423">
    <property type="component" value="Unassembled WGS sequence"/>
</dbReference>
<feature type="transmembrane region" description="Helical" evidence="7">
    <location>
        <begin position="120"/>
        <end position="139"/>
    </location>
</feature>
<comment type="similarity">
    <text evidence="2">Belongs to the TMEM151 family.</text>
</comment>
<dbReference type="PANTHER" id="PTHR31893">
    <property type="entry name" value="TRANSMEMBRANE PROTEIN 151 HOMOLOG"/>
    <property type="match status" value="1"/>
</dbReference>
<evidence type="ECO:0000256" key="8">
    <source>
        <dbReference type="SAM" id="SignalP"/>
    </source>
</evidence>
<feature type="chain" id="PRO_5041992125" evidence="8">
    <location>
        <begin position="24"/>
        <end position="358"/>
    </location>
</feature>
<organism evidence="9 10">
    <name type="scientific">Cylindrotheca closterium</name>
    <dbReference type="NCBI Taxonomy" id="2856"/>
    <lineage>
        <taxon>Eukaryota</taxon>
        <taxon>Sar</taxon>
        <taxon>Stramenopiles</taxon>
        <taxon>Ochrophyta</taxon>
        <taxon>Bacillariophyta</taxon>
        <taxon>Bacillariophyceae</taxon>
        <taxon>Bacillariophycidae</taxon>
        <taxon>Bacillariales</taxon>
        <taxon>Bacillariaceae</taxon>
        <taxon>Cylindrotheca</taxon>
    </lineage>
</organism>
<evidence type="ECO:0000256" key="6">
    <source>
        <dbReference type="SAM" id="MobiDB-lite"/>
    </source>
</evidence>
<accession>A0AAD2G550</accession>
<proteinExistence type="inferred from homology"/>
<reference evidence="9" key="1">
    <citation type="submission" date="2023-08" db="EMBL/GenBank/DDBJ databases">
        <authorList>
            <person name="Audoor S."/>
            <person name="Bilcke G."/>
        </authorList>
    </citation>
    <scope>NUCLEOTIDE SEQUENCE</scope>
</reference>
<evidence type="ECO:0000256" key="5">
    <source>
        <dbReference type="ARBA" id="ARBA00023136"/>
    </source>
</evidence>
<evidence type="ECO:0000313" key="9">
    <source>
        <dbReference type="EMBL" id="CAJ1962993.1"/>
    </source>
</evidence>
<evidence type="ECO:0000256" key="7">
    <source>
        <dbReference type="SAM" id="Phobius"/>
    </source>
</evidence>
<dbReference type="EMBL" id="CAKOGP040002125">
    <property type="protein sequence ID" value="CAJ1962993.1"/>
    <property type="molecule type" value="Genomic_DNA"/>
</dbReference>
<evidence type="ECO:0000313" key="10">
    <source>
        <dbReference type="Proteomes" id="UP001295423"/>
    </source>
</evidence>
<dbReference type="AlphaFoldDB" id="A0AAD2G550"/>
<sequence length="358" mass="40358">MKSSSIGVTVAILLCGHTNSTVAARESSSSSERRMVTILPKEEPKVHGIFQKHGRSAELFSVPKGSSLLSDSLSDATAATATQLPIQLSSRTRHVSHILASLLTACLFGSILFCWKVDGVAGIGFFICSIVAYFVESAFSSTARYLRNSLTRDGVDEYLDSIKAAIPRVIWDIQCFHYRRRRVKYSSGSSKRVRTETEKIVTHRASGEYSFDRWKDETDTRSLSRMLTGGGNTDTKDDDSTQAQRSSMPKQFTKITLDKLLLFANDEMYHDFMDQESRFRQLHQHRDLHHSFSSRLEVDGYLPKILVVNHSLGGAGTGLIKNQWYWIFTCFGLTVPYRIWFSQHCSNTEVTITKEVTK</sequence>
<evidence type="ECO:0000256" key="1">
    <source>
        <dbReference type="ARBA" id="ARBA00004141"/>
    </source>
</evidence>
<keyword evidence="8" id="KW-0732">Signal</keyword>
<keyword evidence="4 7" id="KW-1133">Transmembrane helix</keyword>
<evidence type="ECO:0000256" key="2">
    <source>
        <dbReference type="ARBA" id="ARBA00009583"/>
    </source>
</evidence>
<protein>
    <submittedName>
        <fullName evidence="9">Uncharacterized protein</fullName>
    </submittedName>
</protein>